<dbReference type="AlphaFoldDB" id="W4K4C7"/>
<organism evidence="2 3">
    <name type="scientific">Heterobasidion irregulare (strain TC 32-1)</name>
    <dbReference type="NCBI Taxonomy" id="747525"/>
    <lineage>
        <taxon>Eukaryota</taxon>
        <taxon>Fungi</taxon>
        <taxon>Dikarya</taxon>
        <taxon>Basidiomycota</taxon>
        <taxon>Agaricomycotina</taxon>
        <taxon>Agaricomycetes</taxon>
        <taxon>Russulales</taxon>
        <taxon>Bondarzewiaceae</taxon>
        <taxon>Heterobasidion</taxon>
        <taxon>Heterobasidion annosum species complex</taxon>
    </lineage>
</organism>
<evidence type="ECO:0000313" key="2">
    <source>
        <dbReference type="EMBL" id="ETW80599.1"/>
    </source>
</evidence>
<feature type="region of interest" description="Disordered" evidence="1">
    <location>
        <begin position="41"/>
        <end position="60"/>
    </location>
</feature>
<dbReference type="KEGG" id="hir:HETIRDRAFT_101736"/>
<proteinExistence type="predicted"/>
<dbReference type="InParanoid" id="W4K4C7"/>
<dbReference type="EMBL" id="KI925459">
    <property type="protein sequence ID" value="ETW80599.1"/>
    <property type="molecule type" value="Genomic_DNA"/>
</dbReference>
<dbReference type="HOGENOM" id="CLU_1510809_0_0_1"/>
<sequence length="178" mass="19659">MGWVSRADEMGHVYIGQLPAYCSEALRASCDQPPPLAARGFYTHHLSRPSPSRHPRHPSPSAPRCCCCCCPSDSPEQPNHTPSRHAGPMIAWRCLHILSSSSRTQRAFRVTFFPTSSHANRSSCRHTQSPTRPLSRLSPLASPYLFSNPPAHLRLDVPTHASSLRSLISFSPIEQALS</sequence>
<dbReference type="Proteomes" id="UP000030671">
    <property type="component" value="Unassembled WGS sequence"/>
</dbReference>
<reference evidence="2 3" key="1">
    <citation type="journal article" date="2012" name="New Phytol.">
        <title>Insight into trade-off between wood decay and parasitism from the genome of a fungal forest pathogen.</title>
        <authorList>
            <person name="Olson A."/>
            <person name="Aerts A."/>
            <person name="Asiegbu F."/>
            <person name="Belbahri L."/>
            <person name="Bouzid O."/>
            <person name="Broberg A."/>
            <person name="Canback B."/>
            <person name="Coutinho P.M."/>
            <person name="Cullen D."/>
            <person name="Dalman K."/>
            <person name="Deflorio G."/>
            <person name="van Diepen L.T."/>
            <person name="Dunand C."/>
            <person name="Duplessis S."/>
            <person name="Durling M."/>
            <person name="Gonthier P."/>
            <person name="Grimwood J."/>
            <person name="Fossdal C.G."/>
            <person name="Hansson D."/>
            <person name="Henrissat B."/>
            <person name="Hietala A."/>
            <person name="Himmelstrand K."/>
            <person name="Hoffmeister D."/>
            <person name="Hogberg N."/>
            <person name="James T.Y."/>
            <person name="Karlsson M."/>
            <person name="Kohler A."/>
            <person name="Kues U."/>
            <person name="Lee Y.H."/>
            <person name="Lin Y.C."/>
            <person name="Lind M."/>
            <person name="Lindquist E."/>
            <person name="Lombard V."/>
            <person name="Lucas S."/>
            <person name="Lunden K."/>
            <person name="Morin E."/>
            <person name="Murat C."/>
            <person name="Park J."/>
            <person name="Raffaello T."/>
            <person name="Rouze P."/>
            <person name="Salamov A."/>
            <person name="Schmutz J."/>
            <person name="Solheim H."/>
            <person name="Stahlberg J."/>
            <person name="Velez H."/>
            <person name="de Vries R.P."/>
            <person name="Wiebenga A."/>
            <person name="Woodward S."/>
            <person name="Yakovlev I."/>
            <person name="Garbelotto M."/>
            <person name="Martin F."/>
            <person name="Grigoriev I.V."/>
            <person name="Stenlid J."/>
        </authorList>
    </citation>
    <scope>NUCLEOTIDE SEQUENCE [LARGE SCALE GENOMIC DNA]</scope>
    <source>
        <strain evidence="2 3">TC 32-1</strain>
    </source>
</reference>
<keyword evidence="3" id="KW-1185">Reference proteome</keyword>
<feature type="compositionally biased region" description="Basic residues" evidence="1">
    <location>
        <begin position="45"/>
        <end position="57"/>
    </location>
</feature>
<protein>
    <submittedName>
        <fullName evidence="2">Uncharacterized protein</fullName>
    </submittedName>
</protein>
<name>W4K4C7_HETIT</name>
<dbReference type="GeneID" id="20665791"/>
<dbReference type="RefSeq" id="XP_009547327.1">
    <property type="nucleotide sequence ID" value="XM_009549032.1"/>
</dbReference>
<accession>W4K4C7</accession>
<evidence type="ECO:0000256" key="1">
    <source>
        <dbReference type="SAM" id="MobiDB-lite"/>
    </source>
</evidence>
<evidence type="ECO:0000313" key="3">
    <source>
        <dbReference type="Proteomes" id="UP000030671"/>
    </source>
</evidence>
<gene>
    <name evidence="2" type="ORF">HETIRDRAFT_101736</name>
</gene>